<dbReference type="PANTHER" id="PTHR10210">
    <property type="entry name" value="RIBOSE-PHOSPHATE DIPHOSPHOKINASE FAMILY MEMBER"/>
    <property type="match status" value="1"/>
</dbReference>
<evidence type="ECO:0008006" key="5">
    <source>
        <dbReference type="Google" id="ProtNLM"/>
    </source>
</evidence>
<dbReference type="Pfam" id="PF14572">
    <property type="entry name" value="Pribosyl_synth"/>
    <property type="match status" value="1"/>
</dbReference>
<dbReference type="AlphaFoldDB" id="A0A5A8EJ67"/>
<proteinExistence type="inferred from homology"/>
<evidence type="ECO:0000313" key="3">
    <source>
        <dbReference type="EMBL" id="KAA0175841.1"/>
    </source>
</evidence>
<dbReference type="EMBL" id="VLTO01000011">
    <property type="protein sequence ID" value="KAA0175841.1"/>
    <property type="molecule type" value="Genomic_DNA"/>
</dbReference>
<dbReference type="PANTHER" id="PTHR10210:SF45">
    <property type="entry name" value="RIBOSE-PHOSPHATE PYROPHOSPHOKINASE 3, CHLOROPLASTIC"/>
    <property type="match status" value="1"/>
</dbReference>
<dbReference type="Gene3D" id="3.40.50.2020">
    <property type="match status" value="2"/>
</dbReference>
<dbReference type="InterPro" id="IPR005946">
    <property type="entry name" value="Rib-P_diPkinase"/>
</dbReference>
<dbReference type="GO" id="GO:0006164">
    <property type="term" value="P:purine nucleotide biosynthetic process"/>
    <property type="evidence" value="ECO:0007669"/>
    <property type="project" value="TreeGrafter"/>
</dbReference>
<dbReference type="GO" id="GO:0002189">
    <property type="term" value="C:ribose phosphate diphosphokinase complex"/>
    <property type="evidence" value="ECO:0007669"/>
    <property type="project" value="TreeGrafter"/>
</dbReference>
<dbReference type="GO" id="GO:0000287">
    <property type="term" value="F:magnesium ion binding"/>
    <property type="evidence" value="ECO:0007669"/>
    <property type="project" value="InterPro"/>
</dbReference>
<dbReference type="GO" id="GO:0006015">
    <property type="term" value="P:5-phosphoribose 1-diphosphate biosynthetic process"/>
    <property type="evidence" value="ECO:0007669"/>
    <property type="project" value="TreeGrafter"/>
</dbReference>
<feature type="compositionally biased region" description="Low complexity" evidence="2">
    <location>
        <begin position="157"/>
        <end position="167"/>
    </location>
</feature>
<feature type="region of interest" description="Disordered" evidence="2">
    <location>
        <begin position="111"/>
        <end position="167"/>
    </location>
</feature>
<organism evidence="3 4">
    <name type="scientific">Cafeteria roenbergensis</name>
    <name type="common">Marine flagellate</name>
    <dbReference type="NCBI Taxonomy" id="33653"/>
    <lineage>
        <taxon>Eukaryota</taxon>
        <taxon>Sar</taxon>
        <taxon>Stramenopiles</taxon>
        <taxon>Bigyra</taxon>
        <taxon>Opalozoa</taxon>
        <taxon>Bicosoecida</taxon>
        <taxon>Cafeteriaceae</taxon>
        <taxon>Cafeteria</taxon>
    </lineage>
</organism>
<comment type="caution">
    <text evidence="3">The sequence shown here is derived from an EMBL/GenBank/DDBJ whole genome shotgun (WGS) entry which is preliminary data.</text>
</comment>
<dbReference type="SMART" id="SM01400">
    <property type="entry name" value="Pribosyltran_N"/>
    <property type="match status" value="1"/>
</dbReference>
<dbReference type="OrthoDB" id="10263753at2759"/>
<protein>
    <recommendedName>
        <fullName evidence="5">Phosphoribosyltransferase domain-containing protein</fullName>
    </recommendedName>
</protein>
<dbReference type="Proteomes" id="UP000322899">
    <property type="component" value="Unassembled WGS sequence"/>
</dbReference>
<dbReference type="NCBIfam" id="TIGR01251">
    <property type="entry name" value="ribP_PPkin"/>
    <property type="match status" value="1"/>
</dbReference>
<accession>A0A5A8EJ67</accession>
<dbReference type="InterPro" id="IPR000836">
    <property type="entry name" value="PRTase_dom"/>
</dbReference>
<gene>
    <name evidence="3" type="ORF">FNF27_02562</name>
</gene>
<name>A0A5A8EJ67_CAFRO</name>
<dbReference type="SUPFAM" id="SSF53271">
    <property type="entry name" value="PRTase-like"/>
    <property type="match status" value="2"/>
</dbReference>
<dbReference type="InterPro" id="IPR029057">
    <property type="entry name" value="PRTase-like"/>
</dbReference>
<comment type="similarity">
    <text evidence="1">Belongs to the ribose-phosphate pyrophosphokinase family.</text>
</comment>
<dbReference type="CDD" id="cd06223">
    <property type="entry name" value="PRTases_typeI"/>
    <property type="match status" value="1"/>
</dbReference>
<sequence length="592" mass="62604">MASQAADSAPRDSTDEELFLPPATMGQVAQAAWIMARLCPVHLQHAWPISSMARKVVTSALKDRTAVSLILPLFQAFTMDAGSKRTEVRVAELSARLEEYAALAMGTGSTTVGRALGHPKHSPRDSDASSDGGSRGGGTGARRQSPLAPRDPDPIRASMAAAPGSMSPMAARRMVGGRFGPLHTPSGTVVLSYPTMRGVAEALVRTANGEGPPAAGMVGAMGGDSDDSGGVANTGGAAAGAADAGVGAATIGAGAGAPDGSRRDAAAPQEALPPPETRVCFTKFGVEPASKHEGLAAKRSIEWGRFPDGWPNISLDRVKDVRYNTVALLLDLRHPQALFEQLCVLYSLPQYGALRLRVVVPYFPGQSDRISHSGEVATAWVLARLLSQLPPCGSGPAQLIVLDIHALQERHFFLDQVQVRPRSCVGLVRERLLRSPDAADIAIAWPDDGAAKRFSSHFHRCGHAIFPLVICHKRREGDKRVVHIAEGDPAGKVVCIVDDLVQSGGTLLQCAEALLAAGAVRVMAYVTHAVFPDESWRRFTASDCPIDRFFITDTIPEMADQLRGVAPFEVLSIAPVLADLLGLDDHLVPECG</sequence>
<evidence type="ECO:0000313" key="4">
    <source>
        <dbReference type="Proteomes" id="UP000322899"/>
    </source>
</evidence>
<evidence type="ECO:0000256" key="2">
    <source>
        <dbReference type="SAM" id="MobiDB-lite"/>
    </source>
</evidence>
<dbReference type="GO" id="GO:0005737">
    <property type="term" value="C:cytoplasm"/>
    <property type="evidence" value="ECO:0007669"/>
    <property type="project" value="TreeGrafter"/>
</dbReference>
<evidence type="ECO:0000256" key="1">
    <source>
        <dbReference type="ARBA" id="ARBA00006478"/>
    </source>
</evidence>
<reference evidence="3 4" key="1">
    <citation type="submission" date="2019-07" db="EMBL/GenBank/DDBJ databases">
        <title>Genomes of Cafeteria roenbergensis.</title>
        <authorList>
            <person name="Fischer M.G."/>
            <person name="Hackl T."/>
            <person name="Roman M."/>
        </authorList>
    </citation>
    <scope>NUCLEOTIDE SEQUENCE [LARGE SCALE GENOMIC DNA]</scope>
    <source>
        <strain evidence="3 4">E4-10P</strain>
    </source>
</reference>